<dbReference type="STRING" id="284581.AMD01_10825"/>
<reference evidence="6" key="1">
    <citation type="submission" date="2015-08" db="EMBL/GenBank/DDBJ databases">
        <title>Fjat-14210 dsm16467.</title>
        <authorList>
            <person name="Liu B."/>
            <person name="Wang J."/>
            <person name="Zhu Y."/>
            <person name="Liu G."/>
            <person name="Chen Q."/>
            <person name="Chen Z."/>
            <person name="Lan J."/>
            <person name="Che J."/>
            <person name="Ge C."/>
            <person name="Shi H."/>
            <person name="Pan Z."/>
            <person name="Liu X."/>
        </authorList>
    </citation>
    <scope>NUCLEOTIDE SEQUENCE [LARGE SCALE GENOMIC DNA]</scope>
    <source>
        <strain evidence="6">DSM 16467</strain>
    </source>
</reference>
<proteinExistence type="predicted"/>
<dbReference type="PROSITE" id="PS01184">
    <property type="entry name" value="UBIE_2"/>
    <property type="match status" value="1"/>
</dbReference>
<dbReference type="AlphaFoldDB" id="A0A0M0L629"/>
<evidence type="ECO:0000313" key="5">
    <source>
        <dbReference type="EMBL" id="KOO46332.1"/>
    </source>
</evidence>
<feature type="domain" description="Methyltransferase" evidence="4">
    <location>
        <begin position="41"/>
        <end position="133"/>
    </location>
</feature>
<name>A0A0M0L629_9BACI</name>
<dbReference type="InterPro" id="IPR023576">
    <property type="entry name" value="UbiE/COQ5_MeTrFase_CS"/>
</dbReference>
<dbReference type="CDD" id="cd02440">
    <property type="entry name" value="AdoMet_MTases"/>
    <property type="match status" value="1"/>
</dbReference>
<keyword evidence="3" id="KW-0949">S-adenosyl-L-methionine</keyword>
<dbReference type="InterPro" id="IPR041698">
    <property type="entry name" value="Methyltransf_25"/>
</dbReference>
<gene>
    <name evidence="5" type="ORF">AMD01_10825</name>
</gene>
<dbReference type="SUPFAM" id="SSF53335">
    <property type="entry name" value="S-adenosyl-L-methionine-dependent methyltransferases"/>
    <property type="match status" value="1"/>
</dbReference>
<accession>A0A0M0L629</accession>
<comment type="caution">
    <text evidence="5">The sequence shown here is derived from an EMBL/GenBank/DDBJ whole genome shotgun (WGS) entry which is preliminary data.</text>
</comment>
<dbReference type="PANTHER" id="PTHR43591">
    <property type="entry name" value="METHYLTRANSFERASE"/>
    <property type="match status" value="1"/>
</dbReference>
<sequence length="236" mass="26393">MTQFGYLDFLAQMGVGGAHPGGLSLTSYLLAQETITDQTAILDIGCGTGQTAAYIYSNFPSQLSACDANEMMVKKANQRFHHHRLPLKATVENAELLSFPDESFHLVLSESVSTFTRTDYSLAEYHRVLKPGGVLLAIETTKNPSLTDETAEELRAFYRFPRMLTEQEWIDALQIAGFRKTSSLTPPSYEEDLEEQIENGTDFSLTHPIPQAIYDILARHEELAPHLSFSIFRAVK</sequence>
<dbReference type="PATRIC" id="fig|284581.3.peg.2265"/>
<dbReference type="RefSeq" id="WP_053401412.1">
    <property type="nucleotide sequence ID" value="NZ_JAMAUM010000014.1"/>
</dbReference>
<evidence type="ECO:0000256" key="3">
    <source>
        <dbReference type="ARBA" id="ARBA00022691"/>
    </source>
</evidence>
<evidence type="ECO:0000259" key="4">
    <source>
        <dbReference type="Pfam" id="PF13649"/>
    </source>
</evidence>
<dbReference type="PANTHER" id="PTHR43591:SF110">
    <property type="entry name" value="RHODANESE DOMAIN-CONTAINING PROTEIN"/>
    <property type="match status" value="1"/>
</dbReference>
<evidence type="ECO:0000256" key="2">
    <source>
        <dbReference type="ARBA" id="ARBA00022679"/>
    </source>
</evidence>
<dbReference type="InterPro" id="IPR029063">
    <property type="entry name" value="SAM-dependent_MTases_sf"/>
</dbReference>
<evidence type="ECO:0000313" key="6">
    <source>
        <dbReference type="Proteomes" id="UP000037558"/>
    </source>
</evidence>
<keyword evidence="6" id="KW-1185">Reference proteome</keyword>
<keyword evidence="2" id="KW-0808">Transferase</keyword>
<dbReference type="GO" id="GO:0032259">
    <property type="term" value="P:methylation"/>
    <property type="evidence" value="ECO:0007669"/>
    <property type="project" value="UniProtKB-KW"/>
</dbReference>
<organism evidence="5 6">
    <name type="scientific">Priestia koreensis</name>
    <dbReference type="NCBI Taxonomy" id="284581"/>
    <lineage>
        <taxon>Bacteria</taxon>
        <taxon>Bacillati</taxon>
        <taxon>Bacillota</taxon>
        <taxon>Bacilli</taxon>
        <taxon>Bacillales</taxon>
        <taxon>Bacillaceae</taxon>
        <taxon>Priestia</taxon>
    </lineage>
</organism>
<dbReference type="OrthoDB" id="43862at2"/>
<dbReference type="Gene3D" id="3.40.50.150">
    <property type="entry name" value="Vaccinia Virus protein VP39"/>
    <property type="match status" value="1"/>
</dbReference>
<protein>
    <recommendedName>
        <fullName evidence="4">Methyltransferase domain-containing protein</fullName>
    </recommendedName>
</protein>
<evidence type="ECO:0000256" key="1">
    <source>
        <dbReference type="ARBA" id="ARBA00022603"/>
    </source>
</evidence>
<dbReference type="EMBL" id="LILC01000013">
    <property type="protein sequence ID" value="KOO46332.1"/>
    <property type="molecule type" value="Genomic_DNA"/>
</dbReference>
<dbReference type="Pfam" id="PF13649">
    <property type="entry name" value="Methyltransf_25"/>
    <property type="match status" value="1"/>
</dbReference>
<dbReference type="Proteomes" id="UP000037558">
    <property type="component" value="Unassembled WGS sequence"/>
</dbReference>
<keyword evidence="1" id="KW-0489">Methyltransferase</keyword>
<dbReference type="GO" id="GO:0008168">
    <property type="term" value="F:methyltransferase activity"/>
    <property type="evidence" value="ECO:0007669"/>
    <property type="project" value="UniProtKB-KW"/>
</dbReference>